<dbReference type="KEGG" id="omr:OXIME_001402"/>
<dbReference type="Gene3D" id="2.30.30.870">
    <property type="entry name" value="Pelota, domain A"/>
    <property type="match status" value="1"/>
</dbReference>
<keyword evidence="4 9" id="KW-0963">Cytoplasm</keyword>
<dbReference type="EC" id="3.1.-.-" evidence="9"/>
<evidence type="ECO:0000259" key="10">
    <source>
        <dbReference type="SMART" id="SM01194"/>
    </source>
</evidence>
<evidence type="ECO:0000256" key="4">
    <source>
        <dbReference type="ARBA" id="ARBA00022490"/>
    </source>
</evidence>
<comment type="subunit">
    <text evidence="9">Monomer.</text>
</comment>
<evidence type="ECO:0000256" key="1">
    <source>
        <dbReference type="ARBA" id="ARBA00001968"/>
    </source>
</evidence>
<dbReference type="RefSeq" id="WP_393971146.1">
    <property type="nucleotide sequence ID" value="NZ_CP133772.1"/>
</dbReference>
<name>A0AAX4NIJ8_9ARCH</name>
<dbReference type="InterPro" id="IPR042226">
    <property type="entry name" value="eFR1_2_sf"/>
</dbReference>
<evidence type="ECO:0000313" key="12">
    <source>
        <dbReference type="Proteomes" id="UP001451606"/>
    </source>
</evidence>
<dbReference type="InterPro" id="IPR023521">
    <property type="entry name" value="Pelota_arc"/>
</dbReference>
<dbReference type="Gene3D" id="3.30.1330.30">
    <property type="match status" value="1"/>
</dbReference>
<protein>
    <recommendedName>
        <fullName evidence="9">Protein pelota homolog</fullName>
        <ecNumber evidence="9">3.1.-.-</ecNumber>
    </recommendedName>
</protein>
<dbReference type="SUPFAM" id="SSF159065">
    <property type="entry name" value="Dom34/Pelota N-terminal domain-like"/>
    <property type="match status" value="1"/>
</dbReference>
<dbReference type="PANTHER" id="PTHR10853">
    <property type="entry name" value="PELOTA"/>
    <property type="match status" value="1"/>
</dbReference>
<dbReference type="InterPro" id="IPR058547">
    <property type="entry name" value="Pelota_N"/>
</dbReference>
<dbReference type="GO" id="GO:0032790">
    <property type="term" value="P:ribosome disassembly"/>
    <property type="evidence" value="ECO:0007669"/>
    <property type="project" value="TreeGrafter"/>
</dbReference>
<sequence>MKIIEQEKEDGFMALYIQDLDDLWYLQNIITSGDLVRMTTLRRVEKKEDMTRSKETQRKPVTLTIVVEIIHFQEFSSNLKVLGKIVEGDEGIIGEHHSFQLGLEDTVYIKKDSWSDQQRKMLTEATEGLYKVKYHIICLDDEEAVISVLRNYGIQVVARIRSGKSGKDYSSSGKGDHYFQEIYETLISKSVTGKFLLILGQGFTRESLAEYLKARQKSLDVKIVTFPTNRSDEAAIYEFLASKDSESIFSSMRLAEEQKLLEIFLKNLKGNELAVYGKEMVEKAIESGAIETLLLSEDAFKTDEGRRILEKMKSSGSNVHVFSSHSDPGNVVKSFGGYCGILRYKLPDQDFQNA</sequence>
<comment type="cofactor">
    <cofactor evidence="1 9">
        <name>a divalent metal cation</name>
        <dbReference type="ChEBI" id="CHEBI:60240"/>
    </cofactor>
</comment>
<keyword evidence="6 9" id="KW-0479">Metal-binding</keyword>
<dbReference type="NCBIfam" id="TIGR00111">
    <property type="entry name" value="pelota"/>
    <property type="match status" value="1"/>
</dbReference>
<dbReference type="GO" id="GO:0046872">
    <property type="term" value="F:metal ion binding"/>
    <property type="evidence" value="ECO:0007669"/>
    <property type="project" value="UniProtKB-UniRule"/>
</dbReference>
<dbReference type="Pfam" id="PF26356">
    <property type="entry name" value="Pelota_N"/>
    <property type="match status" value="1"/>
</dbReference>
<comment type="similarity">
    <text evidence="3 9">Belongs to the eukaryotic release factor 1 family. Pelota subfamily.</text>
</comment>
<dbReference type="GO" id="GO:0070651">
    <property type="term" value="P:nonfunctional rRNA decay"/>
    <property type="evidence" value="ECO:0007669"/>
    <property type="project" value="TreeGrafter"/>
</dbReference>
<organism evidence="11 12">
    <name type="scientific">Oxyplasma meridianum</name>
    <dbReference type="NCBI Taxonomy" id="3073602"/>
    <lineage>
        <taxon>Archaea</taxon>
        <taxon>Methanobacteriati</taxon>
        <taxon>Thermoplasmatota</taxon>
        <taxon>Thermoplasmata</taxon>
        <taxon>Thermoplasmatales</taxon>
        <taxon>Thermoplasmataceae</taxon>
        <taxon>Oxyplasma</taxon>
    </lineage>
</organism>
<comment type="subcellular location">
    <subcellularLocation>
        <location evidence="2 9">Cytoplasm</location>
    </subcellularLocation>
</comment>
<evidence type="ECO:0000313" key="11">
    <source>
        <dbReference type="EMBL" id="WYY00818.1"/>
    </source>
</evidence>
<dbReference type="Pfam" id="PF03465">
    <property type="entry name" value="eRF1_3"/>
    <property type="match status" value="1"/>
</dbReference>
<evidence type="ECO:0000256" key="6">
    <source>
        <dbReference type="ARBA" id="ARBA00022723"/>
    </source>
</evidence>
<dbReference type="EMBL" id="CP133772">
    <property type="protein sequence ID" value="WYY00818.1"/>
    <property type="molecule type" value="Genomic_DNA"/>
</dbReference>
<feature type="domain" description="eRF1/Pelota-like N-terminal" evidence="10">
    <location>
        <begin position="1"/>
        <end position="127"/>
    </location>
</feature>
<dbReference type="AlphaFoldDB" id="A0AAX4NIJ8"/>
<dbReference type="SUPFAM" id="SSF55315">
    <property type="entry name" value="L30e-like"/>
    <property type="match status" value="1"/>
</dbReference>
<dbReference type="Proteomes" id="UP001451606">
    <property type="component" value="Chromosome"/>
</dbReference>
<dbReference type="GO" id="GO:0070481">
    <property type="term" value="P:nuclear-transcribed mRNA catabolic process, non-stop decay"/>
    <property type="evidence" value="ECO:0007669"/>
    <property type="project" value="InterPro"/>
</dbReference>
<reference evidence="11 12" key="1">
    <citation type="submission" date="2023-09" db="EMBL/GenBank/DDBJ databases">
        <authorList>
            <person name="Golyshina O.V."/>
            <person name="Lunev E.A."/>
            <person name="Bargiela R."/>
            <person name="Gaines M.C."/>
            <person name="Daum B."/>
            <person name="Bale N.J."/>
            <person name="Koenen M."/>
            <person name="Sinninghe Damst J.S."/>
            <person name="Yakimov M."/>
            <person name="Golyshin P.N."/>
        </authorList>
    </citation>
    <scope>NUCLEOTIDE SEQUENCE [LARGE SCALE GENOMIC DNA]</scope>
    <source>
        <strain evidence="11 12">M1</strain>
    </source>
</reference>
<dbReference type="GO" id="GO:0016787">
    <property type="term" value="F:hydrolase activity"/>
    <property type="evidence" value="ECO:0007669"/>
    <property type="project" value="UniProtKB-KW"/>
</dbReference>
<dbReference type="InterPro" id="IPR038069">
    <property type="entry name" value="Pelota/DOM34_N"/>
</dbReference>
<dbReference type="HAMAP" id="MF_01853">
    <property type="entry name" value="PelO"/>
    <property type="match status" value="1"/>
</dbReference>
<evidence type="ECO:0000256" key="2">
    <source>
        <dbReference type="ARBA" id="ARBA00004496"/>
    </source>
</evidence>
<keyword evidence="12" id="KW-1185">Reference proteome</keyword>
<evidence type="ECO:0000256" key="8">
    <source>
        <dbReference type="ARBA" id="ARBA00022801"/>
    </source>
</evidence>
<dbReference type="Gene3D" id="3.30.420.60">
    <property type="entry name" value="eRF1 domain 2"/>
    <property type="match status" value="1"/>
</dbReference>
<evidence type="ECO:0000256" key="3">
    <source>
        <dbReference type="ARBA" id="ARBA00009504"/>
    </source>
</evidence>
<keyword evidence="8 9" id="KW-0378">Hydrolase</keyword>
<evidence type="ECO:0000256" key="9">
    <source>
        <dbReference type="HAMAP-Rule" id="MF_01853"/>
    </source>
</evidence>
<keyword evidence="7 9" id="KW-0255">Endonuclease</keyword>
<dbReference type="GO" id="GO:0070966">
    <property type="term" value="P:nuclear-transcribed mRNA catabolic process, no-go decay"/>
    <property type="evidence" value="ECO:0007669"/>
    <property type="project" value="InterPro"/>
</dbReference>
<dbReference type="InterPro" id="IPR005140">
    <property type="entry name" value="eRF1_Pelota-like_N"/>
</dbReference>
<dbReference type="GeneID" id="95968139"/>
<accession>A0AAX4NIJ8</accession>
<dbReference type="InterPro" id="IPR004405">
    <property type="entry name" value="TF_pelota"/>
</dbReference>
<dbReference type="SMART" id="SM01194">
    <property type="entry name" value="eRF1_1"/>
    <property type="match status" value="1"/>
</dbReference>
<dbReference type="SUPFAM" id="SSF53137">
    <property type="entry name" value="Translational machinery components"/>
    <property type="match status" value="1"/>
</dbReference>
<dbReference type="InterPro" id="IPR005142">
    <property type="entry name" value="eRF1_3"/>
</dbReference>
<proteinExistence type="inferred from homology"/>
<keyword evidence="5 9" id="KW-0540">Nuclease</keyword>
<dbReference type="InterPro" id="IPR029064">
    <property type="entry name" value="Ribosomal_eL30-like_sf"/>
</dbReference>
<dbReference type="GO" id="GO:0071025">
    <property type="term" value="P:RNA surveillance"/>
    <property type="evidence" value="ECO:0007669"/>
    <property type="project" value="InterPro"/>
</dbReference>
<dbReference type="GO" id="GO:0005737">
    <property type="term" value="C:cytoplasm"/>
    <property type="evidence" value="ECO:0007669"/>
    <property type="project" value="UniProtKB-SubCell"/>
</dbReference>
<comment type="domain">
    <text evidence="9">The N-terminal domain has the RNA-binding Sm fold. It harbors the endoribonuclease activity.</text>
</comment>
<evidence type="ECO:0000256" key="5">
    <source>
        <dbReference type="ARBA" id="ARBA00022722"/>
    </source>
</evidence>
<gene>
    <name evidence="9" type="primary">pelA</name>
    <name evidence="11" type="ORF">OXIME_001402</name>
</gene>
<dbReference type="PANTHER" id="PTHR10853:SF0">
    <property type="entry name" value="PROTEIN PELOTA HOMOLOG"/>
    <property type="match status" value="1"/>
</dbReference>
<evidence type="ECO:0000256" key="7">
    <source>
        <dbReference type="ARBA" id="ARBA00022759"/>
    </source>
</evidence>
<comment type="function">
    <text evidence="9">May function in recognizing stalled ribosomes, interact with stem-loop structures in stalled mRNA molecules, and effect endonucleolytic cleavage of the mRNA. May play a role in the release non-functional ribosomes and degradation of damaged mRNAs. Has endoribonuclease activity.</text>
</comment>
<dbReference type="GO" id="GO:0004519">
    <property type="term" value="F:endonuclease activity"/>
    <property type="evidence" value="ECO:0007669"/>
    <property type="project" value="UniProtKB-UniRule"/>
</dbReference>